<dbReference type="InterPro" id="IPR011990">
    <property type="entry name" value="TPR-like_helical_dom_sf"/>
</dbReference>
<comment type="similarity">
    <text evidence="1">Belongs to the AfsR/DnrI/RedD regulatory family.</text>
</comment>
<keyword evidence="2" id="KW-0805">Transcription regulation</keyword>
<dbReference type="InterPro" id="IPR027417">
    <property type="entry name" value="P-loop_NTPase"/>
</dbReference>
<dbReference type="SMART" id="SM00862">
    <property type="entry name" value="Trans_reg_C"/>
    <property type="match status" value="1"/>
</dbReference>
<organism evidence="9 10">
    <name type="scientific">Nonomuraea rosea</name>
    <dbReference type="NCBI Taxonomy" id="638574"/>
    <lineage>
        <taxon>Bacteria</taxon>
        <taxon>Bacillati</taxon>
        <taxon>Actinomycetota</taxon>
        <taxon>Actinomycetes</taxon>
        <taxon>Streptosporangiales</taxon>
        <taxon>Streptosporangiaceae</taxon>
        <taxon>Nonomuraea</taxon>
    </lineage>
</organism>
<name>A0ABP6ZZJ3_9ACTN</name>
<feature type="region of interest" description="Disordered" evidence="5">
    <location>
        <begin position="617"/>
        <end position="639"/>
    </location>
</feature>
<accession>A0ABP6ZZJ3</accession>
<evidence type="ECO:0000256" key="1">
    <source>
        <dbReference type="ARBA" id="ARBA00005820"/>
    </source>
</evidence>
<dbReference type="SMART" id="SM01043">
    <property type="entry name" value="BTAD"/>
    <property type="match status" value="1"/>
</dbReference>
<feature type="domain" description="OmpR/PhoB-type" evidence="7">
    <location>
        <begin position="26"/>
        <end position="95"/>
    </location>
</feature>
<dbReference type="Gene3D" id="1.25.40.10">
    <property type="entry name" value="Tetratricopeptide repeat domain"/>
    <property type="match status" value="1"/>
</dbReference>
<dbReference type="Pfam" id="PF13191">
    <property type="entry name" value="AAA_16"/>
    <property type="match status" value="1"/>
</dbReference>
<dbReference type="SUPFAM" id="SSF52540">
    <property type="entry name" value="P-loop containing nucleoside triphosphate hydrolases"/>
    <property type="match status" value="1"/>
</dbReference>
<protein>
    <recommendedName>
        <fullName evidence="11">OmpR/PhoB-type domain-containing protein</fullName>
    </recommendedName>
</protein>
<keyword evidence="4" id="KW-0804">Transcription</keyword>
<dbReference type="Gene3D" id="3.40.50.300">
    <property type="entry name" value="P-loop containing nucleotide triphosphate hydrolases"/>
    <property type="match status" value="1"/>
</dbReference>
<keyword evidence="3" id="KW-0238">DNA-binding</keyword>
<evidence type="ECO:0000259" key="7">
    <source>
        <dbReference type="SMART" id="SM00862"/>
    </source>
</evidence>
<dbReference type="Gene3D" id="1.10.10.10">
    <property type="entry name" value="Winged helix-like DNA-binding domain superfamily/Winged helix DNA-binding domain"/>
    <property type="match status" value="1"/>
</dbReference>
<dbReference type="SUPFAM" id="SSF48452">
    <property type="entry name" value="TPR-like"/>
    <property type="match status" value="1"/>
</dbReference>
<evidence type="ECO:0000259" key="8">
    <source>
        <dbReference type="SMART" id="SM01043"/>
    </source>
</evidence>
<evidence type="ECO:0000256" key="4">
    <source>
        <dbReference type="ARBA" id="ARBA00023163"/>
    </source>
</evidence>
<dbReference type="InterPro" id="IPR016032">
    <property type="entry name" value="Sig_transdc_resp-reg_C-effctor"/>
</dbReference>
<dbReference type="Proteomes" id="UP001500630">
    <property type="component" value="Unassembled WGS sequence"/>
</dbReference>
<dbReference type="RefSeq" id="WP_345579136.1">
    <property type="nucleotide sequence ID" value="NZ_BAABDQ010000064.1"/>
</dbReference>
<dbReference type="InterPro" id="IPR051677">
    <property type="entry name" value="AfsR-DnrI-RedD_regulator"/>
</dbReference>
<evidence type="ECO:0000256" key="3">
    <source>
        <dbReference type="ARBA" id="ARBA00023125"/>
    </source>
</evidence>
<dbReference type="InterPro" id="IPR041664">
    <property type="entry name" value="AAA_16"/>
</dbReference>
<evidence type="ECO:0008006" key="11">
    <source>
        <dbReference type="Google" id="ProtNLM"/>
    </source>
</evidence>
<sequence length="639" mass="66116">MTVPNDVLIRLAGSFAVERDGVPYPRGVVGGKARTLLKLLAAERGRAVAADRVVAALWPGGGPRRPAENVATLVSRLRGALGPGVVTGGRHGYRLGGPPGVLVDLDVAAALAGEAEGCLGAGEPALAGAAAGRALELLHEGAVLEGEPHDAGWVVAAREEAAGLVRRARHAAATAGLRTADPASARRAAEGAVSADPFDEVAYRLLMRAHVAAGEPAKALLAYERLRRRLAAELGTDPAAETRAVHLAVLREEPVRAPQPAPAPEAAAADAVAVPYERGPAGRASEVARLAAAWAQAAAGRTGVLLICGEAGIGKSRLATEAERMAGATGGIVLRARCHEVERALFLQPFVDALRPRVAHLAGQLLRDMVGGWAPALESLSQGQPMERRYAYEAVTAFLRALAEREPVLLVLEDLHAAGAASVELVHYLARRTSGVRLLVVATVRTDDEAVTDALRGLAEVVRLGPLPPGAVAELAAGAGLGELADEVFRRTRGHPQLVVALLGEPGAIRHGVPASLRAIVLARLSGLGDQARRVLRAASVLGAAAFDPPLLGEMLGLPPQVVAEHCERALGRGLLVVSGSAYEFAGDLIREALHSSIPAPTLVVYQDRARRALLVPQGGPPSGRLNRPGCAVPRQGEG</sequence>
<dbReference type="InterPro" id="IPR005158">
    <property type="entry name" value="BTAD"/>
</dbReference>
<dbReference type="Pfam" id="PF03704">
    <property type="entry name" value="BTAD"/>
    <property type="match status" value="1"/>
</dbReference>
<dbReference type="InterPro" id="IPR001867">
    <property type="entry name" value="OmpR/PhoB-type_DNA-bd"/>
</dbReference>
<evidence type="ECO:0000256" key="5">
    <source>
        <dbReference type="SAM" id="MobiDB-lite"/>
    </source>
</evidence>
<dbReference type="EMBL" id="BAABDQ010000064">
    <property type="protein sequence ID" value="GAA3621034.1"/>
    <property type="molecule type" value="Genomic_DNA"/>
</dbReference>
<dbReference type="PANTHER" id="PTHR35807">
    <property type="entry name" value="TRANSCRIPTIONAL REGULATOR REDD-RELATED"/>
    <property type="match status" value="1"/>
</dbReference>
<dbReference type="PANTHER" id="PTHR35807:SF1">
    <property type="entry name" value="TRANSCRIPTIONAL REGULATOR REDD"/>
    <property type="match status" value="1"/>
</dbReference>
<proteinExistence type="inferred from homology"/>
<gene>
    <name evidence="9" type="ORF">GCM10022419_128330</name>
</gene>
<feature type="domain" description="AAA+ ATPase" evidence="6">
    <location>
        <begin position="301"/>
        <end position="465"/>
    </location>
</feature>
<dbReference type="InterPro" id="IPR036388">
    <property type="entry name" value="WH-like_DNA-bd_sf"/>
</dbReference>
<evidence type="ECO:0000259" key="6">
    <source>
        <dbReference type="SMART" id="SM00382"/>
    </source>
</evidence>
<evidence type="ECO:0000313" key="9">
    <source>
        <dbReference type="EMBL" id="GAA3621034.1"/>
    </source>
</evidence>
<feature type="domain" description="Bacterial transcriptional activator" evidence="8">
    <location>
        <begin position="103"/>
        <end position="250"/>
    </location>
</feature>
<evidence type="ECO:0000313" key="10">
    <source>
        <dbReference type="Proteomes" id="UP001500630"/>
    </source>
</evidence>
<comment type="caution">
    <text evidence="9">The sequence shown here is derived from an EMBL/GenBank/DDBJ whole genome shotgun (WGS) entry which is preliminary data.</text>
</comment>
<reference evidence="10" key="1">
    <citation type="journal article" date="2019" name="Int. J. Syst. Evol. Microbiol.">
        <title>The Global Catalogue of Microorganisms (GCM) 10K type strain sequencing project: providing services to taxonomists for standard genome sequencing and annotation.</title>
        <authorList>
            <consortium name="The Broad Institute Genomics Platform"/>
            <consortium name="The Broad Institute Genome Sequencing Center for Infectious Disease"/>
            <person name="Wu L."/>
            <person name="Ma J."/>
        </authorList>
    </citation>
    <scope>NUCLEOTIDE SEQUENCE [LARGE SCALE GENOMIC DNA]</scope>
    <source>
        <strain evidence="10">JCM 17326</strain>
    </source>
</reference>
<dbReference type="SMART" id="SM00382">
    <property type="entry name" value="AAA"/>
    <property type="match status" value="1"/>
</dbReference>
<keyword evidence="10" id="KW-1185">Reference proteome</keyword>
<dbReference type="SUPFAM" id="SSF46894">
    <property type="entry name" value="C-terminal effector domain of the bipartite response regulators"/>
    <property type="match status" value="1"/>
</dbReference>
<dbReference type="InterPro" id="IPR003593">
    <property type="entry name" value="AAA+_ATPase"/>
</dbReference>
<evidence type="ECO:0000256" key="2">
    <source>
        <dbReference type="ARBA" id="ARBA00023015"/>
    </source>
</evidence>